<feature type="region of interest" description="Disordered" evidence="3">
    <location>
        <begin position="288"/>
        <end position="316"/>
    </location>
</feature>
<reference evidence="6" key="1">
    <citation type="submission" date="2016-10" db="EMBL/GenBank/DDBJ databases">
        <authorList>
            <person name="Geijer C."/>
            <person name="Jareborg N."/>
            <person name="Dainat J."/>
        </authorList>
    </citation>
    <scope>NUCLEOTIDE SEQUENCE [LARGE SCALE GENOMIC DNA]</scope>
    <source>
        <strain evidence="6">PYCC 4715</strain>
    </source>
</reference>
<gene>
    <name evidence="5" type="ORF">SAMEA4029009_CIC11G00000002165</name>
</gene>
<dbReference type="EMBL" id="LT635766">
    <property type="protein sequence ID" value="SGZ54170.1"/>
    <property type="molecule type" value="Genomic_DNA"/>
</dbReference>
<dbReference type="GO" id="GO:0006357">
    <property type="term" value="P:regulation of transcription by RNA polymerase II"/>
    <property type="evidence" value="ECO:0007669"/>
    <property type="project" value="InterPro"/>
</dbReference>
<evidence type="ECO:0000256" key="1">
    <source>
        <dbReference type="ARBA" id="ARBA00023127"/>
    </source>
</evidence>
<proteinExistence type="inferred from homology"/>
<keyword evidence="1 2" id="KW-0195">Cyclin</keyword>
<dbReference type="CDD" id="cd20525">
    <property type="entry name" value="CYCLIN_CCNH_rpt2"/>
    <property type="match status" value="1"/>
</dbReference>
<evidence type="ECO:0000256" key="2">
    <source>
        <dbReference type="RuleBase" id="RU000383"/>
    </source>
</evidence>
<dbReference type="Pfam" id="PF00134">
    <property type="entry name" value="Cyclin_N"/>
    <property type="match status" value="1"/>
</dbReference>
<dbReference type="PANTHER" id="PTHR10026">
    <property type="entry name" value="CYCLIN"/>
    <property type="match status" value="1"/>
</dbReference>
<dbReference type="GO" id="GO:0016538">
    <property type="term" value="F:cyclin-dependent protein serine/threonine kinase regulator activity"/>
    <property type="evidence" value="ECO:0007669"/>
    <property type="project" value="InterPro"/>
</dbReference>
<feature type="compositionally biased region" description="Basic and acidic residues" evidence="3">
    <location>
        <begin position="363"/>
        <end position="375"/>
    </location>
</feature>
<feature type="region of interest" description="Disordered" evidence="3">
    <location>
        <begin position="351"/>
        <end position="375"/>
    </location>
</feature>
<dbReference type="InterPro" id="IPR043198">
    <property type="entry name" value="Cyclin/Ssn8"/>
</dbReference>
<evidence type="ECO:0000313" key="5">
    <source>
        <dbReference type="EMBL" id="SGZ54170.1"/>
    </source>
</evidence>
<dbReference type="Proteomes" id="UP000182259">
    <property type="component" value="Chromosome III"/>
</dbReference>
<protein>
    <submittedName>
        <fullName evidence="5">CIC11C00000002165</fullName>
    </submittedName>
</protein>
<evidence type="ECO:0000259" key="4">
    <source>
        <dbReference type="SMART" id="SM00385"/>
    </source>
</evidence>
<dbReference type="InterPro" id="IPR013763">
    <property type="entry name" value="Cyclin-like_dom"/>
</dbReference>
<dbReference type="InterPro" id="IPR006671">
    <property type="entry name" value="Cyclin_N"/>
</dbReference>
<comment type="similarity">
    <text evidence="2">Belongs to the cyclin family.</text>
</comment>
<evidence type="ECO:0000256" key="3">
    <source>
        <dbReference type="SAM" id="MobiDB-lite"/>
    </source>
</evidence>
<dbReference type="AlphaFoldDB" id="A0A1L0BV24"/>
<dbReference type="Gene3D" id="1.10.472.10">
    <property type="entry name" value="Cyclin-like"/>
    <property type="match status" value="2"/>
</dbReference>
<name>A0A1L0BV24_9ASCO</name>
<dbReference type="InterPro" id="IPR036915">
    <property type="entry name" value="Cyclin-like_sf"/>
</dbReference>
<accession>A0A1L0BV24</accession>
<sequence>MTEPEVKSEEQDTPPKKYVSADELYRRSSQYRVWSYTEHELEELKMQTNEKGRLVALEKFQSARSALETEKPEVFAVHGAELTAEIAGLVSFDEEQKYLYYFSQQIIQICSHFNMPTQVKATAMAFFKRFYLVNSVMEHRPKNVLYTIVFLAAKLENYFVSIESFCTRLPKTKPSDILDLEFIVLLSLKFTLLVHHPYRPLYGFFLDFQLVLLHPEPVLRDLTIDKIGALYDNAKKWLNDDALLSEVSFLYTPPQIALAAMYDVDKKITENYLKRKFLKQSTLDSIKEERREERKKEERMKREELKRSQIKQEDNGLVKESPEIQVKLEEEELIKANEDLEMSDVVKPQENGDVEQEENVNVKQEDVDTPKAVDPEREQYETLVKTIKKCIVVAKTKQETSREESIKIDEKCFFALNPGKLLKKRIKALST</sequence>
<feature type="domain" description="Cyclin-like" evidence="4">
    <location>
        <begin position="104"/>
        <end position="186"/>
    </location>
</feature>
<organism evidence="5 6">
    <name type="scientific">Sungouiella intermedia</name>
    <dbReference type="NCBI Taxonomy" id="45354"/>
    <lineage>
        <taxon>Eukaryota</taxon>
        <taxon>Fungi</taxon>
        <taxon>Dikarya</taxon>
        <taxon>Ascomycota</taxon>
        <taxon>Saccharomycotina</taxon>
        <taxon>Pichiomycetes</taxon>
        <taxon>Metschnikowiaceae</taxon>
        <taxon>Sungouiella</taxon>
    </lineage>
</organism>
<dbReference type="SUPFAM" id="SSF47954">
    <property type="entry name" value="Cyclin-like"/>
    <property type="match status" value="2"/>
</dbReference>
<evidence type="ECO:0000313" key="6">
    <source>
        <dbReference type="Proteomes" id="UP000182259"/>
    </source>
</evidence>
<dbReference type="SMART" id="SM00385">
    <property type="entry name" value="CYCLIN"/>
    <property type="match status" value="1"/>
</dbReference>
<dbReference type="InterPro" id="IPR031658">
    <property type="entry name" value="Cyclin_C_2"/>
</dbReference>
<dbReference type="CDD" id="cd20524">
    <property type="entry name" value="CYCLIN_CCNH_rpt1"/>
    <property type="match status" value="1"/>
</dbReference>
<dbReference type="Pfam" id="PF16899">
    <property type="entry name" value="Cyclin_C_2"/>
    <property type="match status" value="1"/>
</dbReference>